<dbReference type="InterPro" id="IPR014883">
    <property type="entry name" value="VRR_NUC"/>
</dbReference>
<dbReference type="Pfam" id="PF21315">
    <property type="entry name" value="FAN1_HTH"/>
    <property type="match status" value="1"/>
</dbReference>
<comment type="cofactor">
    <cofactor evidence="3">
        <name>Mg(2+)</name>
        <dbReference type="ChEBI" id="CHEBI:18420"/>
    </cofactor>
</comment>
<keyword evidence="9" id="KW-0460">Magnesium</keyword>
<evidence type="ECO:0000256" key="1">
    <source>
        <dbReference type="ARBA" id="ARBA00000983"/>
    </source>
</evidence>
<evidence type="ECO:0000256" key="10">
    <source>
        <dbReference type="ARBA" id="ARBA00023211"/>
    </source>
</evidence>
<keyword evidence="10" id="KW-0464">Manganese</keyword>
<accession>A0A239HN83</accession>
<dbReference type="RefSeq" id="WP_089356146.1">
    <property type="nucleotide sequence ID" value="NZ_FZPD01000002.1"/>
</dbReference>
<keyword evidence="13" id="KW-1185">Reference proteome</keyword>
<evidence type="ECO:0000313" key="12">
    <source>
        <dbReference type="EMBL" id="SNS82782.1"/>
    </source>
</evidence>
<protein>
    <recommendedName>
        <fullName evidence="5">phosphodiesterase I</fullName>
        <ecNumber evidence="5">3.1.4.1</ecNumber>
    </recommendedName>
</protein>
<proteinExistence type="inferred from homology"/>
<dbReference type="GO" id="GO:0046872">
    <property type="term" value="F:metal ion binding"/>
    <property type="evidence" value="ECO:0007669"/>
    <property type="project" value="UniProtKB-KW"/>
</dbReference>
<evidence type="ECO:0000313" key="13">
    <source>
        <dbReference type="Proteomes" id="UP000198393"/>
    </source>
</evidence>
<dbReference type="EC" id="3.1.4.1" evidence="5"/>
<evidence type="ECO:0000256" key="8">
    <source>
        <dbReference type="ARBA" id="ARBA00022801"/>
    </source>
</evidence>
<dbReference type="EMBL" id="FZPD01000002">
    <property type="protein sequence ID" value="SNS82782.1"/>
    <property type="molecule type" value="Genomic_DNA"/>
</dbReference>
<evidence type="ECO:0000259" key="11">
    <source>
        <dbReference type="SMART" id="SM00990"/>
    </source>
</evidence>
<evidence type="ECO:0000256" key="5">
    <source>
        <dbReference type="ARBA" id="ARBA00012029"/>
    </source>
</evidence>
<dbReference type="SMART" id="SM00990">
    <property type="entry name" value="VRR_NUC"/>
    <property type="match status" value="1"/>
</dbReference>
<evidence type="ECO:0000256" key="9">
    <source>
        <dbReference type="ARBA" id="ARBA00022842"/>
    </source>
</evidence>
<dbReference type="GO" id="GO:0036297">
    <property type="term" value="P:interstrand cross-link repair"/>
    <property type="evidence" value="ECO:0007669"/>
    <property type="project" value="InterPro"/>
</dbReference>
<dbReference type="AlphaFoldDB" id="A0A239HN83"/>
<dbReference type="Pfam" id="PF08774">
    <property type="entry name" value="VRR_NUC"/>
    <property type="match status" value="1"/>
</dbReference>
<dbReference type="InterPro" id="IPR033315">
    <property type="entry name" value="Fan1-like"/>
</dbReference>
<comment type="cofactor">
    <cofactor evidence="2">
        <name>Mn(2+)</name>
        <dbReference type="ChEBI" id="CHEBI:29035"/>
    </cofactor>
</comment>
<dbReference type="GO" id="GO:0003676">
    <property type="term" value="F:nucleic acid binding"/>
    <property type="evidence" value="ECO:0007669"/>
    <property type="project" value="InterPro"/>
</dbReference>
<keyword evidence="7" id="KW-0479">Metal-binding</keyword>
<dbReference type="InterPro" id="IPR049125">
    <property type="entry name" value="FAN1-like_WH"/>
</dbReference>
<gene>
    <name evidence="12" type="ORF">SAMN05421640_1409</name>
</gene>
<comment type="similarity">
    <text evidence="4">Belongs to the FAN1 family.</text>
</comment>
<evidence type="ECO:0000256" key="7">
    <source>
        <dbReference type="ARBA" id="ARBA00022723"/>
    </source>
</evidence>
<dbReference type="OrthoDB" id="9803913at2"/>
<organism evidence="12 13">
    <name type="scientific">Ekhidna lutea</name>
    <dbReference type="NCBI Taxonomy" id="447679"/>
    <lineage>
        <taxon>Bacteria</taxon>
        <taxon>Pseudomonadati</taxon>
        <taxon>Bacteroidota</taxon>
        <taxon>Cytophagia</taxon>
        <taxon>Cytophagales</taxon>
        <taxon>Reichenbachiellaceae</taxon>
        <taxon>Ekhidna</taxon>
    </lineage>
</organism>
<dbReference type="PANTHER" id="PTHR15749:SF4">
    <property type="entry name" value="FANCONI-ASSOCIATED NUCLEASE 1"/>
    <property type="match status" value="1"/>
</dbReference>
<dbReference type="InterPro" id="IPR011856">
    <property type="entry name" value="tRNA_endonuc-like_dom_sf"/>
</dbReference>
<reference evidence="12 13" key="1">
    <citation type="submission" date="2017-06" db="EMBL/GenBank/DDBJ databases">
        <authorList>
            <person name="Kim H.J."/>
            <person name="Triplett B.A."/>
        </authorList>
    </citation>
    <scope>NUCLEOTIDE SEQUENCE [LARGE SCALE GENOMIC DNA]</scope>
    <source>
        <strain evidence="12 13">DSM 19307</strain>
    </source>
</reference>
<evidence type="ECO:0000256" key="6">
    <source>
        <dbReference type="ARBA" id="ARBA00022722"/>
    </source>
</evidence>
<name>A0A239HN83_EKHLU</name>
<evidence type="ECO:0000256" key="3">
    <source>
        <dbReference type="ARBA" id="ARBA00001946"/>
    </source>
</evidence>
<dbReference type="PANTHER" id="PTHR15749">
    <property type="entry name" value="FANCONI-ASSOCIATED NUCLEASE 1"/>
    <property type="match status" value="1"/>
</dbReference>
<dbReference type="Gene3D" id="3.40.1350.10">
    <property type="match status" value="1"/>
</dbReference>
<comment type="catalytic activity">
    <reaction evidence="1">
        <text>Hydrolytically removes 5'-nucleotides successively from the 3'-hydroxy termini of 3'-hydroxy-terminated oligonucleotides.</text>
        <dbReference type="EC" id="3.1.4.1"/>
    </reaction>
</comment>
<dbReference type="Proteomes" id="UP000198393">
    <property type="component" value="Unassembled WGS sequence"/>
</dbReference>
<dbReference type="GO" id="GO:0004528">
    <property type="term" value="F:phosphodiesterase I activity"/>
    <property type="evidence" value="ECO:0007669"/>
    <property type="project" value="UniProtKB-EC"/>
</dbReference>
<keyword evidence="8" id="KW-0378">Hydrolase</keyword>
<feature type="domain" description="VRR-NUC" evidence="11">
    <location>
        <begin position="423"/>
        <end position="535"/>
    </location>
</feature>
<evidence type="ECO:0000256" key="4">
    <source>
        <dbReference type="ARBA" id="ARBA00005533"/>
    </source>
</evidence>
<keyword evidence="6" id="KW-0540">Nuclease</keyword>
<sequence length="537" mass="64070">MSKKDPIILPEKYYLDYFNYVLSFVEQQYKHVLDQPEYLFYQAFRDLSEQAQCLYLRFSNRRGDFFRISKISYAEIPDVQDTKEELMHQGFIRINESPDPRQFQLFTKQELLKQFDFLDRNQKKEEILLELSEADVPTLHESDEIAEVLKNEEVDFIKLLFFGHRGGRMTDFVVRDVGNVKIEKLDETKFKPWFQSREEALSVMHISQLKRMIYEIQQANLPLEDYLEEMPWDTWLSYPRSAKSAEKLLLKIAYYFEQVQLWEKALEYYSFTDKPPARERKVRLLEKLDAKEGAIALANEMLEDPRNATEYTFAYDFLNRKGVRINRSMTERLKNAPLISISRPTGKVEDAVLDYFIENGWDGMHSENFLWRGLFGLSFWSVIFDESHGSFHHPLQRQPSDLNDTVFFESRQELLNDQLNKFRTRKQFINHIKRIHDEKYGIANRFVYWHESLLPTLEVMIEKLPLKGLKTVLLEMSKIMKENSAGFPDLFLWKDDDYQFYEVKSPNDQLSAQQLFWLDFLDSAKIKVEVLRVNYSE</sequence>
<evidence type="ECO:0000256" key="2">
    <source>
        <dbReference type="ARBA" id="ARBA00001936"/>
    </source>
</evidence>